<comment type="caution">
    <text evidence="5">The sequence shown here is derived from an EMBL/GenBank/DDBJ whole genome shotgun (WGS) entry which is preliminary data.</text>
</comment>
<dbReference type="Proteomes" id="UP001153555">
    <property type="component" value="Unassembled WGS sequence"/>
</dbReference>
<dbReference type="PANTHER" id="PTHR31636">
    <property type="entry name" value="OSJNBA0084A10.13 PROTEIN-RELATED"/>
    <property type="match status" value="1"/>
</dbReference>
<protein>
    <submittedName>
        <fullName evidence="5">Scarecrow-like protein 8</fullName>
    </submittedName>
</protein>
<dbReference type="PROSITE" id="PS50985">
    <property type="entry name" value="GRAS"/>
    <property type="match status" value="1"/>
</dbReference>
<organism evidence="5 6">
    <name type="scientific">Striga hermonthica</name>
    <name type="common">Purple witchweed</name>
    <name type="synonym">Buchnera hermonthica</name>
    <dbReference type="NCBI Taxonomy" id="68872"/>
    <lineage>
        <taxon>Eukaryota</taxon>
        <taxon>Viridiplantae</taxon>
        <taxon>Streptophyta</taxon>
        <taxon>Embryophyta</taxon>
        <taxon>Tracheophyta</taxon>
        <taxon>Spermatophyta</taxon>
        <taxon>Magnoliopsida</taxon>
        <taxon>eudicotyledons</taxon>
        <taxon>Gunneridae</taxon>
        <taxon>Pentapetalae</taxon>
        <taxon>asterids</taxon>
        <taxon>lamiids</taxon>
        <taxon>Lamiales</taxon>
        <taxon>Orobanchaceae</taxon>
        <taxon>Buchnereae</taxon>
        <taxon>Striga</taxon>
    </lineage>
</organism>
<evidence type="ECO:0000256" key="2">
    <source>
        <dbReference type="ARBA" id="ARBA00023163"/>
    </source>
</evidence>
<sequence length="594" mass="64298">MSSGFSGGVPDFFSGGRRSAVLSTSANAGTFNANPNHQQQFSFRSPLAGLPPDPVAQIPRPEFTGKRSLADFQHASQGLGFYLRNVKQRPGNYHHAPPVSPLTATDLTQIPSISPVMSTLNPRYGLPVHQQHRLSPLTILNRNSGGNLPAGASMLNSGQNIGFGPSNLSSDPEYSIRDQSEKSVMMSHKLLELEKQLLGDDEEGETVSAVTDSEWPDTIQNLIGPARKPISSSPTSSSSSCSSATPALPCPKQALVEAAAAIVDGRPEVAVETLARFQQPAANPRGTPEQRLAAYMAAALRARLAPAQPSQPEVLGKEHAASTQMLYDASPCFKLGFMAANLAILEATAEQGLSKIHFLDFEIGQGGQYVHLLHALAAKRKTETPNYDCVSIGVPLAFAAKNLEIAELTRENLGIGNGEALAVNLAFRLYRLPDESVTTENLRDETLRRVRGLSPEVVTVVEQEMNTNTAPLAARVRDAWEYYGLLLDSLESTLPRDSSDRVRIEEGLGRRMVNAVAHEGMDRVERCEVFGKWRARMCMAGFEQRRMSRLVVDSLRAKLNSGTRGNPGFSVNEESGGVGFGWMGRNLTVASAWR</sequence>
<dbReference type="InterPro" id="IPR005202">
    <property type="entry name" value="TF_GRAS"/>
</dbReference>
<feature type="region of interest" description="Disordered" evidence="4">
    <location>
        <begin position="30"/>
        <end position="57"/>
    </location>
</feature>
<evidence type="ECO:0000256" key="3">
    <source>
        <dbReference type="PROSITE-ProRule" id="PRU01191"/>
    </source>
</evidence>
<feature type="region of interest" description="Disordered" evidence="4">
    <location>
        <begin position="223"/>
        <end position="246"/>
    </location>
</feature>
<keyword evidence="6" id="KW-1185">Reference proteome</keyword>
<name>A0A9N7REQ2_STRHE</name>
<evidence type="ECO:0000256" key="1">
    <source>
        <dbReference type="ARBA" id="ARBA00023015"/>
    </source>
</evidence>
<dbReference type="EMBL" id="CACSLK010024787">
    <property type="protein sequence ID" value="CAA0824651.1"/>
    <property type="molecule type" value="Genomic_DNA"/>
</dbReference>
<comment type="caution">
    <text evidence="3">Lacks conserved residue(s) required for the propagation of feature annotation.</text>
</comment>
<accession>A0A9N7REQ2</accession>
<reference evidence="5" key="1">
    <citation type="submission" date="2019-12" db="EMBL/GenBank/DDBJ databases">
        <authorList>
            <person name="Scholes J."/>
        </authorList>
    </citation>
    <scope>NUCLEOTIDE SEQUENCE</scope>
</reference>
<keyword evidence="2" id="KW-0804">Transcription</keyword>
<dbReference type="Pfam" id="PF03514">
    <property type="entry name" value="GRAS"/>
    <property type="match status" value="2"/>
</dbReference>
<feature type="compositionally biased region" description="Polar residues" evidence="4">
    <location>
        <begin position="30"/>
        <end position="43"/>
    </location>
</feature>
<evidence type="ECO:0000313" key="5">
    <source>
        <dbReference type="EMBL" id="CAA0824651.1"/>
    </source>
</evidence>
<dbReference type="OrthoDB" id="677896at2759"/>
<gene>
    <name evidence="5" type="ORF">SHERM_21556</name>
</gene>
<proteinExistence type="inferred from homology"/>
<feature type="compositionally biased region" description="Low complexity" evidence="4">
    <location>
        <begin position="231"/>
        <end position="246"/>
    </location>
</feature>
<feature type="region of interest" description="SAW" evidence="3">
    <location>
        <begin position="517"/>
        <end position="594"/>
    </location>
</feature>
<evidence type="ECO:0000313" key="6">
    <source>
        <dbReference type="Proteomes" id="UP001153555"/>
    </source>
</evidence>
<comment type="similarity">
    <text evidence="3">Belongs to the GRAS family.</text>
</comment>
<evidence type="ECO:0000256" key="4">
    <source>
        <dbReference type="SAM" id="MobiDB-lite"/>
    </source>
</evidence>
<keyword evidence="1" id="KW-0805">Transcription regulation</keyword>
<dbReference type="AlphaFoldDB" id="A0A9N7REQ2"/>